<keyword evidence="10" id="KW-1185">Reference proteome</keyword>
<evidence type="ECO:0000256" key="5">
    <source>
        <dbReference type="ARBA" id="ARBA00022845"/>
    </source>
</evidence>
<dbReference type="PANTHER" id="PTHR13154">
    <property type="entry name" value="POLYADENYLATE-BINDING PROTEIN-INTERACTING PROTEIN 2"/>
    <property type="match status" value="1"/>
</dbReference>
<evidence type="ECO:0000256" key="2">
    <source>
        <dbReference type="ARBA" id="ARBA00006858"/>
    </source>
</evidence>
<dbReference type="Proteomes" id="UP001345963">
    <property type="component" value="Unassembled WGS sequence"/>
</dbReference>
<comment type="function">
    <text evidence="6">Acts as a repressor in the regulation of translation initiation of poly(A)-containing mRNAs. Its inhibitory activity on translation is mediated via its action on PABPC1. Displaces the interaction of PABPC1 with poly(A) RNA and competes with PAIP1 for binding to PABPC1. Its association with PABPC1 results in disruption of the cytoplasmic poly(A) RNP structure organization.</text>
</comment>
<dbReference type="InterPro" id="IPR040396">
    <property type="entry name" value="PAIP2-like"/>
</dbReference>
<evidence type="ECO:0000313" key="9">
    <source>
        <dbReference type="EMBL" id="MED6256057.1"/>
    </source>
</evidence>
<sequence>MRDGRMEEILEVLLPPPNNVPSRGQQPPTPTINSVGEALLPSPEVEEELWEEEFIEHCFQEMLDEEDQWEWFIPSRDLAPGSVGQLQEQIGLLVLDPDMHAEASDLEVVMRSSLNPNAKEFTPGIQKHNL</sequence>
<name>A0ABU7C005_9TELE</name>
<reference evidence="9 10" key="1">
    <citation type="submission" date="2021-07" db="EMBL/GenBank/DDBJ databases">
        <authorList>
            <person name="Palmer J.M."/>
        </authorList>
    </citation>
    <scope>NUCLEOTIDE SEQUENCE [LARGE SCALE GENOMIC DNA]</scope>
    <source>
        <strain evidence="9 10">AT_MEX2019</strain>
        <tissue evidence="9">Muscle</tissue>
    </source>
</reference>
<dbReference type="PANTHER" id="PTHR13154:SF2">
    <property type="entry name" value="POLYADENYLATE-BINDING PROTEIN-INTERACTING PROTEIN 2"/>
    <property type="match status" value="1"/>
</dbReference>
<evidence type="ECO:0000313" key="10">
    <source>
        <dbReference type="Proteomes" id="UP001345963"/>
    </source>
</evidence>
<proteinExistence type="inferred from homology"/>
<keyword evidence="3" id="KW-0963">Cytoplasm</keyword>
<evidence type="ECO:0000256" key="1">
    <source>
        <dbReference type="ARBA" id="ARBA00004496"/>
    </source>
</evidence>
<evidence type="ECO:0000256" key="3">
    <source>
        <dbReference type="ARBA" id="ARBA00022490"/>
    </source>
</evidence>
<keyword evidence="5" id="KW-0810">Translation regulation</keyword>
<accession>A0ABU7C005</accession>
<comment type="similarity">
    <text evidence="2">Belongs to the PAIP2 family.</text>
</comment>
<gene>
    <name evidence="9" type="ORF">ATANTOWER_019026</name>
</gene>
<evidence type="ECO:0000256" key="6">
    <source>
        <dbReference type="ARBA" id="ARBA00037448"/>
    </source>
</evidence>
<comment type="subcellular location">
    <subcellularLocation>
        <location evidence="1">Cytoplasm</location>
    </subcellularLocation>
</comment>
<comment type="caution">
    <text evidence="9">The sequence shown here is derived from an EMBL/GenBank/DDBJ whole genome shotgun (WGS) entry which is preliminary data.</text>
</comment>
<feature type="compositionally biased region" description="Polar residues" evidence="8">
    <location>
        <begin position="22"/>
        <end position="33"/>
    </location>
</feature>
<evidence type="ECO:0000256" key="4">
    <source>
        <dbReference type="ARBA" id="ARBA00022843"/>
    </source>
</evidence>
<feature type="region of interest" description="Disordered" evidence="8">
    <location>
        <begin position="14"/>
        <end position="33"/>
    </location>
</feature>
<dbReference type="EMBL" id="JAHUTI010072813">
    <property type="protein sequence ID" value="MED6256057.1"/>
    <property type="molecule type" value="Genomic_DNA"/>
</dbReference>
<dbReference type="InterPro" id="IPR009818">
    <property type="entry name" value="PAM2_motif"/>
</dbReference>
<organism evidence="9 10">
    <name type="scientific">Ataeniobius toweri</name>
    <dbReference type="NCBI Taxonomy" id="208326"/>
    <lineage>
        <taxon>Eukaryota</taxon>
        <taxon>Metazoa</taxon>
        <taxon>Chordata</taxon>
        <taxon>Craniata</taxon>
        <taxon>Vertebrata</taxon>
        <taxon>Euteleostomi</taxon>
        <taxon>Actinopterygii</taxon>
        <taxon>Neopterygii</taxon>
        <taxon>Teleostei</taxon>
        <taxon>Neoteleostei</taxon>
        <taxon>Acanthomorphata</taxon>
        <taxon>Ovalentaria</taxon>
        <taxon>Atherinomorphae</taxon>
        <taxon>Cyprinodontiformes</taxon>
        <taxon>Goodeidae</taxon>
        <taxon>Ataeniobius</taxon>
    </lineage>
</organism>
<dbReference type="Pfam" id="PF07145">
    <property type="entry name" value="PAM2"/>
    <property type="match status" value="1"/>
</dbReference>
<evidence type="ECO:0000256" key="7">
    <source>
        <dbReference type="ARBA" id="ARBA00040702"/>
    </source>
</evidence>
<protein>
    <recommendedName>
        <fullName evidence="7">Polyadenylate-binding protein-interacting protein 2</fullName>
    </recommendedName>
</protein>
<evidence type="ECO:0000256" key="8">
    <source>
        <dbReference type="SAM" id="MobiDB-lite"/>
    </source>
</evidence>
<keyword evidence="4" id="KW-0832">Ubl conjugation</keyword>